<feature type="domain" description="Myb-like" evidence="8">
    <location>
        <begin position="57"/>
        <end position="107"/>
    </location>
</feature>
<evidence type="ECO:0000256" key="3">
    <source>
        <dbReference type="ARBA" id="ARBA00023015"/>
    </source>
</evidence>
<gene>
    <name evidence="11" type="ORF">BQ4739_LOCUS19384</name>
    <name evidence="10" type="ORF">BQ4739_LOCUS4398</name>
</gene>
<evidence type="ECO:0000259" key="8">
    <source>
        <dbReference type="PROSITE" id="PS50090"/>
    </source>
</evidence>
<feature type="domain" description="HTH myb-type" evidence="9">
    <location>
        <begin position="61"/>
        <end position="111"/>
    </location>
</feature>
<feature type="compositionally biased region" description="Acidic residues" evidence="7">
    <location>
        <begin position="140"/>
        <end position="155"/>
    </location>
</feature>
<evidence type="ECO:0000313" key="10">
    <source>
        <dbReference type="EMBL" id="SZX63858.1"/>
    </source>
</evidence>
<evidence type="ECO:0000256" key="4">
    <source>
        <dbReference type="ARBA" id="ARBA00023125"/>
    </source>
</evidence>
<evidence type="ECO:0000256" key="1">
    <source>
        <dbReference type="ARBA" id="ARBA00004123"/>
    </source>
</evidence>
<sequence>MPVCQEELKKGAWTPEEDEQLRRLVLINGAQKWSVVAEKIKGRSGKSCRLRWWNHLNPAVKKGVFSDWEDAVIIKAHEFNGNKWSVIAKLLPGRTDNAVKNRWNSTLKRKAGTSSMRQNKYLAKNIALDRLLTEFKQDQDDTSPCDSGSEDLADDEGLRNDAAAAPGSGADMAASPGYSHSEDGSDDIGAVKVNDTLGYQEDPHDDYSHLLQDLSGGEGLQESTELIWGSGDELAAPHQAGSSSSDSVLQAESPMVSKGTKRAAQSEDDLDSAHSLKRLCSNTMSSQPPAPPQLVIDVSTSIATGISPRLVGVEELGLLSLRNAAGAAGADLGMWSVLQEGEQLGGGFTLCSPCGQQWQISDLLREPDTPSLTMLHALPGHQRECLMEAARLFLTNVQPTAEA</sequence>
<feature type="domain" description="HTH myb-type" evidence="9">
    <location>
        <begin position="5"/>
        <end position="60"/>
    </location>
</feature>
<evidence type="ECO:0000313" key="11">
    <source>
        <dbReference type="EMBL" id="SZX79095.1"/>
    </source>
</evidence>
<dbReference type="AlphaFoldDB" id="A0A383VE71"/>
<dbReference type="Gene3D" id="1.10.10.60">
    <property type="entry name" value="Homeodomain-like"/>
    <property type="match status" value="2"/>
</dbReference>
<dbReference type="InterPro" id="IPR017930">
    <property type="entry name" value="Myb_dom"/>
</dbReference>
<dbReference type="InterPro" id="IPR009057">
    <property type="entry name" value="Homeodomain-like_sf"/>
</dbReference>
<dbReference type="GO" id="GO:0003677">
    <property type="term" value="F:DNA binding"/>
    <property type="evidence" value="ECO:0007669"/>
    <property type="project" value="UniProtKB-KW"/>
</dbReference>
<dbReference type="Proteomes" id="UP000256970">
    <property type="component" value="Unassembled WGS sequence"/>
</dbReference>
<dbReference type="STRING" id="3088.A0A383VE71"/>
<comment type="subcellular location">
    <subcellularLocation>
        <location evidence="1">Nucleus</location>
    </subcellularLocation>
</comment>
<keyword evidence="5" id="KW-0804">Transcription</keyword>
<evidence type="ECO:0000256" key="5">
    <source>
        <dbReference type="ARBA" id="ARBA00023163"/>
    </source>
</evidence>
<reference evidence="10 12" key="1">
    <citation type="submission" date="2016-10" db="EMBL/GenBank/DDBJ databases">
        <authorList>
            <person name="Cai Z."/>
        </authorList>
    </citation>
    <scope>NUCLEOTIDE SEQUENCE [LARGE SCALE GENOMIC DNA]</scope>
</reference>
<keyword evidence="2" id="KW-0677">Repeat</keyword>
<dbReference type="PANTHER" id="PTHR47997:SF75">
    <property type="entry name" value="MYB DOMAIN PROTEIN 55"/>
    <property type="match status" value="1"/>
</dbReference>
<proteinExistence type="predicted"/>
<feature type="region of interest" description="Disordered" evidence="7">
    <location>
        <begin position="234"/>
        <end position="270"/>
    </location>
</feature>
<feature type="compositionally biased region" description="Polar residues" evidence="7">
    <location>
        <begin position="240"/>
        <end position="250"/>
    </location>
</feature>
<dbReference type="GO" id="GO:0005634">
    <property type="term" value="C:nucleus"/>
    <property type="evidence" value="ECO:0007669"/>
    <property type="project" value="UniProtKB-SubCell"/>
</dbReference>
<feature type="compositionally biased region" description="Low complexity" evidence="7">
    <location>
        <begin position="161"/>
        <end position="176"/>
    </location>
</feature>
<dbReference type="CDD" id="cd00167">
    <property type="entry name" value="SANT"/>
    <property type="match status" value="2"/>
</dbReference>
<dbReference type="InterPro" id="IPR051953">
    <property type="entry name" value="Plant_SW-associated_TFs"/>
</dbReference>
<dbReference type="InterPro" id="IPR001005">
    <property type="entry name" value="SANT/Myb"/>
</dbReference>
<evidence type="ECO:0000313" key="12">
    <source>
        <dbReference type="Proteomes" id="UP000256970"/>
    </source>
</evidence>
<evidence type="ECO:0000259" key="9">
    <source>
        <dbReference type="PROSITE" id="PS51294"/>
    </source>
</evidence>
<dbReference type="EMBL" id="FNXT01000348">
    <property type="protein sequence ID" value="SZX63858.1"/>
    <property type="molecule type" value="Genomic_DNA"/>
</dbReference>
<organism evidence="10 12">
    <name type="scientific">Tetradesmus obliquus</name>
    <name type="common">Green alga</name>
    <name type="synonym">Acutodesmus obliquus</name>
    <dbReference type="NCBI Taxonomy" id="3088"/>
    <lineage>
        <taxon>Eukaryota</taxon>
        <taxon>Viridiplantae</taxon>
        <taxon>Chlorophyta</taxon>
        <taxon>core chlorophytes</taxon>
        <taxon>Chlorophyceae</taxon>
        <taxon>CS clade</taxon>
        <taxon>Sphaeropleales</taxon>
        <taxon>Scenedesmaceae</taxon>
        <taxon>Tetradesmus</taxon>
    </lineage>
</organism>
<dbReference type="SUPFAM" id="SSF46689">
    <property type="entry name" value="Homeodomain-like"/>
    <property type="match status" value="1"/>
</dbReference>
<accession>A0A383VE71</accession>
<dbReference type="FunFam" id="1.10.10.60:FF:000010">
    <property type="entry name" value="Transcriptional activator Myb isoform A"/>
    <property type="match status" value="1"/>
</dbReference>
<keyword evidence="4" id="KW-0238">DNA-binding</keyword>
<protein>
    <submittedName>
        <fullName evidence="10">Uncharacterized protein</fullName>
    </submittedName>
</protein>
<dbReference type="PROSITE" id="PS50090">
    <property type="entry name" value="MYB_LIKE"/>
    <property type="match status" value="2"/>
</dbReference>
<dbReference type="PROSITE" id="PS51294">
    <property type="entry name" value="HTH_MYB"/>
    <property type="match status" value="2"/>
</dbReference>
<name>A0A383VE71_TETOB</name>
<feature type="domain" description="Myb-like" evidence="8">
    <location>
        <begin position="5"/>
        <end position="56"/>
    </location>
</feature>
<dbReference type="SMART" id="SM00717">
    <property type="entry name" value="SANT"/>
    <property type="match status" value="2"/>
</dbReference>
<dbReference type="Pfam" id="PF00249">
    <property type="entry name" value="Myb_DNA-binding"/>
    <property type="match status" value="2"/>
</dbReference>
<feature type="region of interest" description="Disordered" evidence="7">
    <location>
        <begin position="137"/>
        <end position="190"/>
    </location>
</feature>
<keyword evidence="3" id="KW-0805">Transcription regulation</keyword>
<evidence type="ECO:0000256" key="7">
    <source>
        <dbReference type="SAM" id="MobiDB-lite"/>
    </source>
</evidence>
<evidence type="ECO:0000256" key="2">
    <source>
        <dbReference type="ARBA" id="ARBA00022737"/>
    </source>
</evidence>
<evidence type="ECO:0000256" key="6">
    <source>
        <dbReference type="ARBA" id="ARBA00023242"/>
    </source>
</evidence>
<keyword evidence="6" id="KW-0539">Nucleus</keyword>
<dbReference type="EMBL" id="FNXT01001351">
    <property type="protein sequence ID" value="SZX79095.1"/>
    <property type="molecule type" value="Genomic_DNA"/>
</dbReference>
<dbReference type="PANTHER" id="PTHR47997">
    <property type="entry name" value="MYB DOMAIN PROTEIN 55"/>
    <property type="match status" value="1"/>
</dbReference>
<keyword evidence="12" id="KW-1185">Reference proteome</keyword>